<sequence length="195" mass="20199">MALTLENTLNWLHGFDQVIEAKKAYLSQLDTPIGDGDHGNNLARGAAAIEAALEKNKPTDLTAALKTIAMALVSKVGGASGALYGTAFLEMAKTSQKTQALPDLLAAGLAGIQKRGSATTGEKTMVDVWAPVVTAAQAGELDQAVVDQAVQATKEMQATKGRASYVGEKSVGHLDPGAVSSGYLFTELLKTGVDK</sequence>
<evidence type="ECO:0000256" key="8">
    <source>
        <dbReference type="ARBA" id="ARBA00055771"/>
    </source>
</evidence>
<dbReference type="InterPro" id="IPR004007">
    <property type="entry name" value="DhaL_dom"/>
</dbReference>
<dbReference type="GO" id="GO:0005829">
    <property type="term" value="C:cytosol"/>
    <property type="evidence" value="ECO:0007669"/>
    <property type="project" value="TreeGrafter"/>
</dbReference>
<evidence type="ECO:0000256" key="2">
    <source>
        <dbReference type="ARBA" id="ARBA00004745"/>
    </source>
</evidence>
<dbReference type="STRING" id="1423796.FC24_GL000329"/>
<dbReference type="Proteomes" id="UP000051638">
    <property type="component" value="Unassembled WGS sequence"/>
</dbReference>
<dbReference type="PATRIC" id="fig|1423796.3.peg.341"/>
<dbReference type="OrthoDB" id="9800291at2"/>
<evidence type="ECO:0000256" key="6">
    <source>
        <dbReference type="ARBA" id="ARBA00022798"/>
    </source>
</evidence>
<comment type="caution">
    <text evidence="10">The sequence shown here is derived from an EMBL/GenBank/DDBJ whole genome shotgun (WGS) entry which is preliminary data.</text>
</comment>
<dbReference type="GO" id="GO:0047324">
    <property type="term" value="F:phosphoenolpyruvate-glycerone phosphotransferase activity"/>
    <property type="evidence" value="ECO:0007669"/>
    <property type="project" value="UniProtKB-EC"/>
</dbReference>
<keyword evidence="6" id="KW-0319">Glycerol metabolism</keyword>
<dbReference type="GO" id="GO:0004371">
    <property type="term" value="F:glycerone kinase activity"/>
    <property type="evidence" value="ECO:0007669"/>
    <property type="project" value="InterPro"/>
</dbReference>
<dbReference type="FunFam" id="1.25.40.340:FF:000002">
    <property type="entry name" value="Dihydroxyacetone kinase, L subunit"/>
    <property type="match status" value="1"/>
</dbReference>
<dbReference type="SMART" id="SM01120">
    <property type="entry name" value="Dak2"/>
    <property type="match status" value="1"/>
</dbReference>
<dbReference type="Gene3D" id="1.25.40.340">
    <property type="match status" value="1"/>
</dbReference>
<dbReference type="Pfam" id="PF02734">
    <property type="entry name" value="Dak2"/>
    <property type="match status" value="1"/>
</dbReference>
<accession>A0A0R2D6T4</accession>
<dbReference type="InterPro" id="IPR050861">
    <property type="entry name" value="Dihydroxyacetone_Kinase"/>
</dbReference>
<evidence type="ECO:0000313" key="10">
    <source>
        <dbReference type="EMBL" id="KRM99365.1"/>
    </source>
</evidence>
<dbReference type="SUPFAM" id="SSF101473">
    <property type="entry name" value="DhaL-like"/>
    <property type="match status" value="1"/>
</dbReference>
<evidence type="ECO:0000259" key="9">
    <source>
        <dbReference type="PROSITE" id="PS51480"/>
    </source>
</evidence>
<comment type="subunit">
    <text evidence="7">Homodimer. The dihydroxyacetone kinase complex is composed of a homodimer of DhaM, a homodimer of DhaK and the subunit DhaL.</text>
</comment>
<comment type="catalytic activity">
    <reaction evidence="1">
        <text>dihydroxyacetone + phosphoenolpyruvate = dihydroxyacetone phosphate + pyruvate</text>
        <dbReference type="Rhea" id="RHEA:18381"/>
        <dbReference type="ChEBI" id="CHEBI:15361"/>
        <dbReference type="ChEBI" id="CHEBI:16016"/>
        <dbReference type="ChEBI" id="CHEBI:57642"/>
        <dbReference type="ChEBI" id="CHEBI:58702"/>
        <dbReference type="EC" id="2.7.1.121"/>
    </reaction>
</comment>
<evidence type="ECO:0000256" key="3">
    <source>
        <dbReference type="ARBA" id="ARBA00012095"/>
    </source>
</evidence>
<evidence type="ECO:0000256" key="7">
    <source>
        <dbReference type="ARBA" id="ARBA00046577"/>
    </source>
</evidence>
<evidence type="ECO:0000313" key="11">
    <source>
        <dbReference type="Proteomes" id="UP000051638"/>
    </source>
</evidence>
<dbReference type="EC" id="2.7.1.121" evidence="3"/>
<dbReference type="PANTHER" id="PTHR28629">
    <property type="entry name" value="TRIOKINASE/FMN CYCLASE"/>
    <property type="match status" value="1"/>
</dbReference>
<feature type="domain" description="DhaL" evidence="9">
    <location>
        <begin position="6"/>
        <end position="190"/>
    </location>
</feature>
<keyword evidence="4" id="KW-0808">Transferase</keyword>
<comment type="pathway">
    <text evidence="2">Polyol metabolism; glycerol degradation.</text>
</comment>
<gene>
    <name evidence="10" type="ORF">FC24_GL000329</name>
</gene>
<dbReference type="RefSeq" id="WP_057873249.1">
    <property type="nucleotide sequence ID" value="NZ_AYYI01000015.1"/>
</dbReference>
<comment type="function">
    <text evidence="8">ADP-binding subunit of the dihydroxyacetone kinase, which is responsible for the phosphoenolpyruvate (PEP)-dependent phosphorylation of dihydroxyacetone. DhaL-ADP is converted to DhaL-ATP via a phosphoryl group transfer from DhaM and transmits it to dihydroxyacetone binds to DhaK.</text>
</comment>
<protein>
    <recommendedName>
        <fullName evidence="3">phosphoenolpyruvate--glycerone phosphotransferase</fullName>
        <ecNumber evidence="3">2.7.1.121</ecNumber>
    </recommendedName>
</protein>
<keyword evidence="5 10" id="KW-0418">Kinase</keyword>
<dbReference type="PANTHER" id="PTHR28629:SF4">
    <property type="entry name" value="TRIOKINASE_FMN CYCLASE"/>
    <property type="match status" value="1"/>
</dbReference>
<name>A0A0R2D6T4_9LACO</name>
<dbReference type="NCBIfam" id="TIGR02365">
    <property type="entry name" value="dha_L_ycgS"/>
    <property type="match status" value="1"/>
</dbReference>
<proteinExistence type="predicted"/>
<dbReference type="AlphaFoldDB" id="A0A0R2D6T4"/>
<evidence type="ECO:0000256" key="4">
    <source>
        <dbReference type="ARBA" id="ARBA00022679"/>
    </source>
</evidence>
<dbReference type="EMBL" id="AYYI01000015">
    <property type="protein sequence ID" value="KRM99365.1"/>
    <property type="molecule type" value="Genomic_DNA"/>
</dbReference>
<organism evidence="10 11">
    <name type="scientific">Loigolactobacillus rennini DSM 20253</name>
    <dbReference type="NCBI Taxonomy" id="1423796"/>
    <lineage>
        <taxon>Bacteria</taxon>
        <taxon>Bacillati</taxon>
        <taxon>Bacillota</taxon>
        <taxon>Bacilli</taxon>
        <taxon>Lactobacillales</taxon>
        <taxon>Lactobacillaceae</taxon>
        <taxon>Loigolactobacillus</taxon>
    </lineage>
</organism>
<reference evidence="10 11" key="1">
    <citation type="journal article" date="2015" name="Genome Announc.">
        <title>Expanding the biotechnology potential of lactobacilli through comparative genomics of 213 strains and associated genera.</title>
        <authorList>
            <person name="Sun Z."/>
            <person name="Harris H.M."/>
            <person name="McCann A."/>
            <person name="Guo C."/>
            <person name="Argimon S."/>
            <person name="Zhang W."/>
            <person name="Yang X."/>
            <person name="Jeffery I.B."/>
            <person name="Cooney J.C."/>
            <person name="Kagawa T.F."/>
            <person name="Liu W."/>
            <person name="Song Y."/>
            <person name="Salvetti E."/>
            <person name="Wrobel A."/>
            <person name="Rasinkangas P."/>
            <person name="Parkhill J."/>
            <person name="Rea M.C."/>
            <person name="O'Sullivan O."/>
            <person name="Ritari J."/>
            <person name="Douillard F.P."/>
            <person name="Paul Ross R."/>
            <person name="Yang R."/>
            <person name="Briner A.E."/>
            <person name="Felis G.E."/>
            <person name="de Vos W.M."/>
            <person name="Barrangou R."/>
            <person name="Klaenhammer T.R."/>
            <person name="Caufield P.W."/>
            <person name="Cui Y."/>
            <person name="Zhang H."/>
            <person name="O'Toole P.W."/>
        </authorList>
    </citation>
    <scope>NUCLEOTIDE SEQUENCE [LARGE SCALE GENOMIC DNA]</scope>
    <source>
        <strain evidence="10 11">DSM 20253</strain>
    </source>
</reference>
<keyword evidence="11" id="KW-1185">Reference proteome</keyword>
<dbReference type="GO" id="GO:0019563">
    <property type="term" value="P:glycerol catabolic process"/>
    <property type="evidence" value="ECO:0007669"/>
    <property type="project" value="TreeGrafter"/>
</dbReference>
<evidence type="ECO:0000256" key="1">
    <source>
        <dbReference type="ARBA" id="ARBA00001113"/>
    </source>
</evidence>
<dbReference type="InterPro" id="IPR012737">
    <property type="entry name" value="DhaK_L_YcgS"/>
</dbReference>
<dbReference type="InterPro" id="IPR036117">
    <property type="entry name" value="DhaL_dom_sf"/>
</dbReference>
<evidence type="ECO:0000256" key="5">
    <source>
        <dbReference type="ARBA" id="ARBA00022777"/>
    </source>
</evidence>
<dbReference type="PROSITE" id="PS51480">
    <property type="entry name" value="DHAL"/>
    <property type="match status" value="1"/>
</dbReference>